<gene>
    <name evidence="1" type="ORF">A3J66_02130</name>
</gene>
<dbReference type="AlphaFoldDB" id="A0A1F6MBH6"/>
<name>A0A1F6MBH6_9BACT</name>
<protein>
    <submittedName>
        <fullName evidence="1">Uncharacterized protein</fullName>
    </submittedName>
</protein>
<accession>A0A1F6MBH6</accession>
<proteinExistence type="predicted"/>
<sequence>MTYPALDEIFELTLDGDAPENRPLEMVRADGYDEPEKWKHTGLTVTGQQTRRGKLVLVGYCDSFDEVKAKLAAQGTIPEGQWREAFKARYPTLDGKGSIGVADASWASPHGGASFPYVDSFGFSLFDSADGGFDERWRWLVLVGK</sequence>
<comment type="caution">
    <text evidence="1">The sequence shown here is derived from an EMBL/GenBank/DDBJ whole genome shotgun (WGS) entry which is preliminary data.</text>
</comment>
<evidence type="ECO:0000313" key="1">
    <source>
        <dbReference type="EMBL" id="OGH68918.1"/>
    </source>
</evidence>
<evidence type="ECO:0000313" key="2">
    <source>
        <dbReference type="Proteomes" id="UP000176282"/>
    </source>
</evidence>
<dbReference type="Proteomes" id="UP000176282">
    <property type="component" value="Unassembled WGS sequence"/>
</dbReference>
<organism evidence="1 2">
    <name type="scientific">Candidatus Magasanikbacteria bacterium RIFCSPHIGHO2_02_FULL_47_14</name>
    <dbReference type="NCBI Taxonomy" id="1798680"/>
    <lineage>
        <taxon>Bacteria</taxon>
        <taxon>Candidatus Magasanikiibacteriota</taxon>
    </lineage>
</organism>
<reference evidence="1 2" key="1">
    <citation type="journal article" date="2016" name="Nat. Commun.">
        <title>Thousands of microbial genomes shed light on interconnected biogeochemical processes in an aquifer system.</title>
        <authorList>
            <person name="Anantharaman K."/>
            <person name="Brown C.T."/>
            <person name="Hug L.A."/>
            <person name="Sharon I."/>
            <person name="Castelle C.J."/>
            <person name="Probst A.J."/>
            <person name="Thomas B.C."/>
            <person name="Singh A."/>
            <person name="Wilkins M.J."/>
            <person name="Karaoz U."/>
            <person name="Brodie E.L."/>
            <person name="Williams K.H."/>
            <person name="Hubbard S.S."/>
            <person name="Banfield J.F."/>
        </authorList>
    </citation>
    <scope>NUCLEOTIDE SEQUENCE [LARGE SCALE GENOMIC DNA]</scope>
</reference>
<dbReference type="EMBL" id="MFQB01000002">
    <property type="protein sequence ID" value="OGH68918.1"/>
    <property type="molecule type" value="Genomic_DNA"/>
</dbReference>
<dbReference type="STRING" id="1798680.A3J66_02130"/>